<keyword evidence="3" id="KW-1003">Cell membrane</keyword>
<keyword evidence="6 7" id="KW-0472">Membrane</keyword>
<dbReference type="Pfam" id="PF00528">
    <property type="entry name" value="BPD_transp_1"/>
    <property type="match status" value="1"/>
</dbReference>
<evidence type="ECO:0000256" key="5">
    <source>
        <dbReference type="ARBA" id="ARBA00022989"/>
    </source>
</evidence>
<feature type="transmembrane region" description="Helical" evidence="7">
    <location>
        <begin position="73"/>
        <end position="94"/>
    </location>
</feature>
<evidence type="ECO:0000259" key="8">
    <source>
        <dbReference type="PROSITE" id="PS50928"/>
    </source>
</evidence>
<dbReference type="CDD" id="cd06261">
    <property type="entry name" value="TM_PBP2"/>
    <property type="match status" value="1"/>
</dbReference>
<dbReference type="PROSITE" id="PS50928">
    <property type="entry name" value="ABC_TM1"/>
    <property type="match status" value="1"/>
</dbReference>
<evidence type="ECO:0000256" key="2">
    <source>
        <dbReference type="ARBA" id="ARBA00022448"/>
    </source>
</evidence>
<organism evidence="9 10">
    <name type="scientific">Jiangella ureilytica</name>
    <dbReference type="NCBI Taxonomy" id="2530374"/>
    <lineage>
        <taxon>Bacteria</taxon>
        <taxon>Bacillati</taxon>
        <taxon>Actinomycetota</taxon>
        <taxon>Actinomycetes</taxon>
        <taxon>Jiangellales</taxon>
        <taxon>Jiangellaceae</taxon>
        <taxon>Jiangella</taxon>
    </lineage>
</organism>
<feature type="transmembrane region" description="Helical" evidence="7">
    <location>
        <begin position="106"/>
        <end position="129"/>
    </location>
</feature>
<keyword evidence="4 7" id="KW-0812">Transmembrane</keyword>
<proteinExistence type="inferred from homology"/>
<dbReference type="GO" id="GO:0055085">
    <property type="term" value="P:transmembrane transport"/>
    <property type="evidence" value="ECO:0007669"/>
    <property type="project" value="InterPro"/>
</dbReference>
<feature type="domain" description="ABC transmembrane type-1" evidence="8">
    <location>
        <begin position="38"/>
        <end position="231"/>
    </location>
</feature>
<feature type="transmembrane region" description="Helical" evidence="7">
    <location>
        <begin position="37"/>
        <end position="61"/>
    </location>
</feature>
<accession>A0A4R4RN92</accession>
<dbReference type="InterPro" id="IPR000515">
    <property type="entry name" value="MetI-like"/>
</dbReference>
<reference evidence="9 10" key="1">
    <citation type="submission" date="2019-02" db="EMBL/GenBank/DDBJ databases">
        <title>Draft genome sequences of novel Actinobacteria.</title>
        <authorList>
            <person name="Sahin N."/>
            <person name="Ay H."/>
            <person name="Saygin H."/>
        </authorList>
    </citation>
    <scope>NUCLEOTIDE SEQUENCE [LARGE SCALE GENOMIC DNA]</scope>
    <source>
        <strain evidence="9 10">KC603</strain>
    </source>
</reference>
<comment type="subcellular location">
    <subcellularLocation>
        <location evidence="1 7">Cell membrane</location>
        <topology evidence="1 7">Multi-pass membrane protein</topology>
    </subcellularLocation>
</comment>
<keyword evidence="10" id="KW-1185">Reference proteome</keyword>
<feature type="transmembrane region" description="Helical" evidence="7">
    <location>
        <begin position="150"/>
        <end position="175"/>
    </location>
</feature>
<comment type="similarity">
    <text evidence="7">Belongs to the binding-protein-dependent transport system permease family.</text>
</comment>
<dbReference type="OrthoDB" id="3521657at2"/>
<dbReference type="Proteomes" id="UP000295621">
    <property type="component" value="Unassembled WGS sequence"/>
</dbReference>
<evidence type="ECO:0000256" key="4">
    <source>
        <dbReference type="ARBA" id="ARBA00022692"/>
    </source>
</evidence>
<dbReference type="GO" id="GO:0005886">
    <property type="term" value="C:plasma membrane"/>
    <property type="evidence" value="ECO:0007669"/>
    <property type="project" value="UniProtKB-SubCell"/>
</dbReference>
<dbReference type="EMBL" id="SMKL01000024">
    <property type="protein sequence ID" value="TDC51271.1"/>
    <property type="molecule type" value="Genomic_DNA"/>
</dbReference>
<dbReference type="AlphaFoldDB" id="A0A4R4RN92"/>
<dbReference type="Gene3D" id="1.10.3720.10">
    <property type="entry name" value="MetI-like"/>
    <property type="match status" value="1"/>
</dbReference>
<sequence>MLALNEPGRRLSGFALPENPSLGNFTNAWERGGFSDALVSSLIITGTVVVVAVLLSVLAGYALGVLDLPLAKVVVGVFLLGLVMPYEATVIPIYHQMKDWGLLGTYPAVILPQIAFSVALGTVWMRGYFGSIPATLREAGMIDGAGRMQVLRHILLPVAAPAVGVLATLLFLYTWNEFLLGLVLLSDNPEARTTPVALSFFAGNRRESDPGTTAAAAVLVALPVLIAYIVAQRKFVQGLLAGAVKE</sequence>
<evidence type="ECO:0000256" key="3">
    <source>
        <dbReference type="ARBA" id="ARBA00022475"/>
    </source>
</evidence>
<keyword evidence="5 7" id="KW-1133">Transmembrane helix</keyword>
<feature type="transmembrane region" description="Helical" evidence="7">
    <location>
        <begin position="213"/>
        <end position="231"/>
    </location>
</feature>
<keyword evidence="2 7" id="KW-0813">Transport</keyword>
<protein>
    <submittedName>
        <fullName evidence="9">Carbohydrate ABC transporter permease</fullName>
    </submittedName>
</protein>
<dbReference type="InterPro" id="IPR035906">
    <property type="entry name" value="MetI-like_sf"/>
</dbReference>
<evidence type="ECO:0000256" key="6">
    <source>
        <dbReference type="ARBA" id="ARBA00023136"/>
    </source>
</evidence>
<dbReference type="SUPFAM" id="SSF161098">
    <property type="entry name" value="MetI-like"/>
    <property type="match status" value="1"/>
</dbReference>
<evidence type="ECO:0000313" key="9">
    <source>
        <dbReference type="EMBL" id="TDC51271.1"/>
    </source>
</evidence>
<gene>
    <name evidence="9" type="ORF">E1212_12530</name>
</gene>
<name>A0A4R4RN92_9ACTN</name>
<evidence type="ECO:0000256" key="7">
    <source>
        <dbReference type="RuleBase" id="RU363032"/>
    </source>
</evidence>
<dbReference type="PANTHER" id="PTHR43744">
    <property type="entry name" value="ABC TRANSPORTER PERMEASE PROTEIN MG189-RELATED-RELATED"/>
    <property type="match status" value="1"/>
</dbReference>
<dbReference type="PANTHER" id="PTHR43744:SF12">
    <property type="entry name" value="ABC TRANSPORTER PERMEASE PROTEIN MG189-RELATED"/>
    <property type="match status" value="1"/>
</dbReference>
<comment type="caution">
    <text evidence="9">The sequence shown here is derived from an EMBL/GenBank/DDBJ whole genome shotgun (WGS) entry which is preliminary data.</text>
</comment>
<evidence type="ECO:0000256" key="1">
    <source>
        <dbReference type="ARBA" id="ARBA00004651"/>
    </source>
</evidence>
<evidence type="ECO:0000313" key="10">
    <source>
        <dbReference type="Proteomes" id="UP000295621"/>
    </source>
</evidence>